<protein>
    <submittedName>
        <fullName evidence="2">Type II secretion system protein</fullName>
    </submittedName>
</protein>
<dbReference type="Pfam" id="PF07963">
    <property type="entry name" value="N_methyl"/>
    <property type="match status" value="1"/>
</dbReference>
<dbReference type="Proteomes" id="UP000676506">
    <property type="component" value="Chromosome 1"/>
</dbReference>
<reference evidence="2 3" key="1">
    <citation type="submission" date="2021-03" db="EMBL/GenBank/DDBJ databases">
        <title>Genomic and phenotypic characterization of Chloracidobacterium isolates provides evidence for multiple species.</title>
        <authorList>
            <person name="Saini M.K."/>
            <person name="Costas A.M.G."/>
            <person name="Tank M."/>
            <person name="Bryant D.A."/>
        </authorList>
    </citation>
    <scope>NUCLEOTIDE SEQUENCE [LARGE SCALE GENOMIC DNA]</scope>
    <source>
        <strain evidence="2 3">BV2-C</strain>
    </source>
</reference>
<proteinExistence type="predicted"/>
<dbReference type="RefSeq" id="WP_211428144.1">
    <property type="nucleotide sequence ID" value="NZ_CP072648.1"/>
</dbReference>
<evidence type="ECO:0000313" key="3">
    <source>
        <dbReference type="Proteomes" id="UP000676506"/>
    </source>
</evidence>
<organism evidence="2 3">
    <name type="scientific">Chloracidobacterium validum</name>
    <dbReference type="NCBI Taxonomy" id="2821543"/>
    <lineage>
        <taxon>Bacteria</taxon>
        <taxon>Pseudomonadati</taxon>
        <taxon>Acidobacteriota</taxon>
        <taxon>Terriglobia</taxon>
        <taxon>Terriglobales</taxon>
        <taxon>Acidobacteriaceae</taxon>
        <taxon>Chloracidobacterium</taxon>
    </lineage>
</organism>
<dbReference type="InterPro" id="IPR012902">
    <property type="entry name" value="N_methyl_site"/>
</dbReference>
<keyword evidence="1" id="KW-1133">Transmembrane helix</keyword>
<keyword evidence="3" id="KW-1185">Reference proteome</keyword>
<accession>A0ABX8B6H1</accession>
<dbReference type="SUPFAM" id="SSF54523">
    <property type="entry name" value="Pili subunits"/>
    <property type="match status" value="1"/>
</dbReference>
<dbReference type="Gene3D" id="3.30.700.10">
    <property type="entry name" value="Glycoprotein, Type 4 Pilin"/>
    <property type="match status" value="1"/>
</dbReference>
<evidence type="ECO:0000313" key="2">
    <source>
        <dbReference type="EMBL" id="QUW02254.1"/>
    </source>
</evidence>
<sequence>MQRTGHRLYRQERGYSLIEIIVVAALIGILAAISGIFVISYRKSVAADSAGSDLAAAIRETRATAMGQRNTYQMILFRRPTENSDGYVVIRYTNNALNVTTDTGYTTTATLISRNSLPTDYRFQRFTESGAGVITPPPTILSLPELPFTTNTFTFLTERGVDLGMSGPSAILTFKSDGSIINTPPNADPTSNLNNVPFNGVIFLSSDIGDPATRSRQARALTILGLTGRVTMWKNAGGNAPGTGIWVSGSRQASE</sequence>
<evidence type="ECO:0000256" key="1">
    <source>
        <dbReference type="SAM" id="Phobius"/>
    </source>
</evidence>
<dbReference type="NCBIfam" id="TIGR02532">
    <property type="entry name" value="IV_pilin_GFxxxE"/>
    <property type="match status" value="1"/>
</dbReference>
<gene>
    <name evidence="2" type="ORF">J8C06_07755</name>
</gene>
<dbReference type="EMBL" id="CP072648">
    <property type="protein sequence ID" value="QUW02254.1"/>
    <property type="molecule type" value="Genomic_DNA"/>
</dbReference>
<feature type="transmembrane region" description="Helical" evidence="1">
    <location>
        <begin position="20"/>
        <end position="41"/>
    </location>
</feature>
<keyword evidence="1" id="KW-0472">Membrane</keyword>
<keyword evidence="1" id="KW-0812">Transmembrane</keyword>
<dbReference type="PROSITE" id="PS00409">
    <property type="entry name" value="PROKAR_NTER_METHYL"/>
    <property type="match status" value="1"/>
</dbReference>
<dbReference type="InterPro" id="IPR045584">
    <property type="entry name" value="Pilin-like"/>
</dbReference>
<name>A0ABX8B6H1_9BACT</name>